<feature type="domain" description="Putative zinc-ribbon" evidence="2">
    <location>
        <begin position="4"/>
        <end position="27"/>
    </location>
</feature>
<dbReference type="RefSeq" id="WP_208832419.1">
    <property type="nucleotide sequence ID" value="NZ_CP072110.1"/>
</dbReference>
<feature type="transmembrane region" description="Helical" evidence="1">
    <location>
        <begin position="77"/>
        <end position="95"/>
    </location>
</feature>
<protein>
    <recommendedName>
        <fullName evidence="2">Putative zinc-ribbon domain-containing protein</fullName>
    </recommendedName>
</protein>
<feature type="transmembrane region" description="Helical" evidence="1">
    <location>
        <begin position="52"/>
        <end position="71"/>
    </location>
</feature>
<dbReference type="Proteomes" id="UP000682739">
    <property type="component" value="Chromosome"/>
</dbReference>
<keyword evidence="1" id="KW-0472">Membrane</keyword>
<keyword evidence="4" id="KW-1185">Reference proteome</keyword>
<keyword evidence="1" id="KW-0812">Transmembrane</keyword>
<dbReference type="AlphaFoldDB" id="A0A975HKI8"/>
<sequence length="107" mass="12326">MAIIKCPQCKKSISDKQKVCPHCELDMTNLTEEKLASMSRISSLKHNQNLQTYQFIAMLIFLAGCFSVYTIEDKESPQYIAAQASVVIGFIWYIVNRFIIIWSKKRS</sequence>
<evidence type="ECO:0000256" key="1">
    <source>
        <dbReference type="SAM" id="Phobius"/>
    </source>
</evidence>
<dbReference type="InterPro" id="IPR059113">
    <property type="entry name" value="Znf_ribbon"/>
</dbReference>
<dbReference type="EMBL" id="CP072110">
    <property type="protein sequence ID" value="QTH64364.1"/>
    <property type="molecule type" value="Genomic_DNA"/>
</dbReference>
<gene>
    <name evidence="3" type="ORF">J1N51_02435</name>
</gene>
<dbReference type="Pfam" id="PF13248">
    <property type="entry name" value="Zn_ribbon_3"/>
    <property type="match status" value="1"/>
</dbReference>
<evidence type="ECO:0000259" key="2">
    <source>
        <dbReference type="Pfam" id="PF13248"/>
    </source>
</evidence>
<accession>A0A975HKI8</accession>
<keyword evidence="1" id="KW-1133">Transmembrane helix</keyword>
<evidence type="ECO:0000313" key="4">
    <source>
        <dbReference type="Proteomes" id="UP000682739"/>
    </source>
</evidence>
<proteinExistence type="predicted"/>
<evidence type="ECO:0000313" key="3">
    <source>
        <dbReference type="EMBL" id="QTH64364.1"/>
    </source>
</evidence>
<reference evidence="3" key="1">
    <citation type="submission" date="2021-03" db="EMBL/GenBank/DDBJ databases">
        <title>Description of Psychrosphaera ytuae sp. nov. isolated from deep sea sediment of South China Sea.</title>
        <authorList>
            <person name="Zhang J."/>
            <person name="Xu X.-D."/>
        </authorList>
    </citation>
    <scope>NUCLEOTIDE SEQUENCE</scope>
    <source>
        <strain evidence="3">MTZ26</strain>
    </source>
</reference>
<organism evidence="3 4">
    <name type="scientific">Psychrosphaera ytuae</name>
    <dbReference type="NCBI Taxonomy" id="2820710"/>
    <lineage>
        <taxon>Bacteria</taxon>
        <taxon>Pseudomonadati</taxon>
        <taxon>Pseudomonadota</taxon>
        <taxon>Gammaproteobacteria</taxon>
        <taxon>Alteromonadales</taxon>
        <taxon>Pseudoalteromonadaceae</taxon>
        <taxon>Psychrosphaera</taxon>
    </lineage>
</organism>
<dbReference type="KEGG" id="psym:J1N51_02435"/>
<name>A0A975HKI8_9GAMM</name>